<feature type="binding site" evidence="1">
    <location>
        <position position="435"/>
    </location>
    <ligand>
        <name>Zn(2+)</name>
        <dbReference type="ChEBI" id="CHEBI:29105"/>
        <note>catalytic</note>
    </ligand>
</feature>
<evidence type="ECO:0000259" key="3">
    <source>
        <dbReference type="PROSITE" id="PS50215"/>
    </source>
</evidence>
<comment type="caution">
    <text evidence="4">The sequence shown here is derived from an EMBL/GenBank/DDBJ whole genome shotgun (WGS) entry which is preliminary data.</text>
</comment>
<dbReference type="Gene3D" id="3.40.390.10">
    <property type="entry name" value="Collagenase (Catalytic Domain)"/>
    <property type="match status" value="1"/>
</dbReference>
<feature type="active site" evidence="1">
    <location>
        <position position="426"/>
    </location>
</feature>
<feature type="chain" id="PRO_5013297591" evidence="2">
    <location>
        <begin position="21"/>
        <end position="491"/>
    </location>
</feature>
<dbReference type="InterPro" id="IPR024079">
    <property type="entry name" value="MetalloPept_cat_dom_sf"/>
</dbReference>
<proteinExistence type="predicted"/>
<keyword evidence="1" id="KW-0479">Metal-binding</keyword>
<dbReference type="AlphaFoldDB" id="A0A1W0WGB4"/>
<evidence type="ECO:0000256" key="1">
    <source>
        <dbReference type="PROSITE-ProRule" id="PRU00276"/>
    </source>
</evidence>
<dbReference type="SUPFAM" id="SSF55486">
    <property type="entry name" value="Metalloproteases ('zincins'), catalytic domain"/>
    <property type="match status" value="1"/>
</dbReference>
<keyword evidence="1" id="KW-0862">Zinc</keyword>
<evidence type="ECO:0000313" key="5">
    <source>
        <dbReference type="Proteomes" id="UP000192578"/>
    </source>
</evidence>
<dbReference type="GO" id="GO:0006508">
    <property type="term" value="P:proteolysis"/>
    <property type="evidence" value="ECO:0007669"/>
    <property type="project" value="InterPro"/>
</dbReference>
<evidence type="ECO:0000313" key="4">
    <source>
        <dbReference type="EMBL" id="OQV14240.1"/>
    </source>
</evidence>
<dbReference type="PANTHER" id="PTHR11905:SF247">
    <property type="entry name" value="PEPTIDASE M12B DOMAIN-CONTAINING PROTEIN"/>
    <property type="match status" value="1"/>
</dbReference>
<name>A0A1W0WGB4_HYPEX</name>
<feature type="domain" description="Peptidase M12B" evidence="3">
    <location>
        <begin position="260"/>
        <end position="486"/>
    </location>
</feature>
<dbReference type="InterPro" id="IPR001590">
    <property type="entry name" value="Peptidase_M12B"/>
</dbReference>
<dbReference type="GO" id="GO:0004222">
    <property type="term" value="F:metalloendopeptidase activity"/>
    <property type="evidence" value="ECO:0007669"/>
    <property type="project" value="InterPro"/>
</dbReference>
<gene>
    <name evidence="4" type="ORF">BV898_11594</name>
</gene>
<feature type="binding site" evidence="1">
    <location>
        <position position="425"/>
    </location>
    <ligand>
        <name>Zn(2+)</name>
        <dbReference type="ChEBI" id="CHEBI:29105"/>
        <note>catalytic</note>
    </ligand>
</feature>
<dbReference type="PANTHER" id="PTHR11905">
    <property type="entry name" value="ADAM A DISINTEGRIN AND METALLOPROTEASE DOMAIN"/>
    <property type="match status" value="1"/>
</dbReference>
<sequence length="491" mass="54175">MTNRSFILLVTVTLFGITHGIPSDFGNRHITAIKASILQRLGYDDFSRYDIVWPQHSLPSRHSRSSAPYGGRNLVLAMDLFGDKMAAFLLPQNLTSGHFSSMQWTSLSDGVSTEDESLSDVDWQCHYRGRVELCRNGVCMEGRTAFSNCDDQGLRGFVMVADDAVDIRPLPRLIWSLIREAIGGYLAIKLEPTRMFDGFHPLADKDADILHRSTVERHRLFPSTWPFVLSATGNAYRFRLHDPLSAVPTSADVDFTDDDLLLEIAVFIDQAMTSKLKKDHPRSKDRINVVLSAFNAVQVLYDDPSFGNVHVRISVKKLVFDKTGTADIKGDGQSESYLYDFCERFQGQMGNRDDWDIAIALTGLDIYGVLADINTDTVYAGLKFKEGRVYGVTGLSFTGGLCRNKRNCVLAEFSKGLGNVDTIAHEIGHVLGMNHDGAAGNSCDSAAGKIMSLSSAKPRQGWSACSVESFTDLLRQGKGDCLAHIAPESVI</sequence>
<dbReference type="Proteomes" id="UP000192578">
    <property type="component" value="Unassembled WGS sequence"/>
</dbReference>
<organism evidence="4 5">
    <name type="scientific">Hypsibius exemplaris</name>
    <name type="common">Freshwater tardigrade</name>
    <dbReference type="NCBI Taxonomy" id="2072580"/>
    <lineage>
        <taxon>Eukaryota</taxon>
        <taxon>Metazoa</taxon>
        <taxon>Ecdysozoa</taxon>
        <taxon>Tardigrada</taxon>
        <taxon>Eutardigrada</taxon>
        <taxon>Parachela</taxon>
        <taxon>Hypsibioidea</taxon>
        <taxon>Hypsibiidae</taxon>
        <taxon>Hypsibius</taxon>
    </lineage>
</organism>
<feature type="signal peptide" evidence="2">
    <location>
        <begin position="1"/>
        <end position="20"/>
    </location>
</feature>
<keyword evidence="5" id="KW-1185">Reference proteome</keyword>
<dbReference type="Pfam" id="PF01421">
    <property type="entry name" value="Reprolysin"/>
    <property type="match status" value="1"/>
</dbReference>
<dbReference type="PROSITE" id="PS50215">
    <property type="entry name" value="ADAM_MEPRO"/>
    <property type="match status" value="1"/>
</dbReference>
<keyword evidence="2" id="KW-0732">Signal</keyword>
<dbReference type="GO" id="GO:0046872">
    <property type="term" value="F:metal ion binding"/>
    <property type="evidence" value="ECO:0007669"/>
    <property type="project" value="UniProtKB-KW"/>
</dbReference>
<evidence type="ECO:0000256" key="2">
    <source>
        <dbReference type="SAM" id="SignalP"/>
    </source>
</evidence>
<reference evidence="5" key="1">
    <citation type="submission" date="2017-01" db="EMBL/GenBank/DDBJ databases">
        <title>Comparative genomics of anhydrobiosis in the tardigrade Hypsibius dujardini.</title>
        <authorList>
            <person name="Yoshida Y."/>
            <person name="Koutsovoulos G."/>
            <person name="Laetsch D."/>
            <person name="Stevens L."/>
            <person name="Kumar S."/>
            <person name="Horikawa D."/>
            <person name="Ishino K."/>
            <person name="Komine S."/>
            <person name="Tomita M."/>
            <person name="Blaxter M."/>
            <person name="Arakawa K."/>
        </authorList>
    </citation>
    <scope>NUCLEOTIDE SEQUENCE [LARGE SCALE GENOMIC DNA]</scope>
    <source>
        <strain evidence="5">Z151</strain>
    </source>
</reference>
<dbReference type="EMBL" id="MTYJ01000108">
    <property type="protein sequence ID" value="OQV14240.1"/>
    <property type="molecule type" value="Genomic_DNA"/>
</dbReference>
<comment type="caution">
    <text evidence="1">Lacks conserved residue(s) required for the propagation of feature annotation.</text>
</comment>
<dbReference type="OrthoDB" id="10035764at2759"/>
<feature type="binding site" evidence="1">
    <location>
        <position position="429"/>
    </location>
    <ligand>
        <name>Zn(2+)</name>
        <dbReference type="ChEBI" id="CHEBI:29105"/>
        <note>catalytic</note>
    </ligand>
</feature>
<protein>
    <submittedName>
        <fullName evidence="4">A disintegrin and metalloproteinase with thrombospondin motifs 6</fullName>
    </submittedName>
</protein>
<accession>A0A1W0WGB4</accession>